<dbReference type="EMBL" id="SRYA01000023">
    <property type="protein sequence ID" value="TGY95828.1"/>
    <property type="molecule type" value="Genomic_DNA"/>
</dbReference>
<gene>
    <name evidence="1" type="ORF">E5329_12615</name>
</gene>
<sequence length="405" mass="46527">MKIFKYFISKIFLRKAVLGISMILLLCMANYITFTSSRSILSTFQGYQETKYINQEGNYIANLDPDSHMDMGLINENGTQAVYSYLNSYYNYAFYVDGFIVSVPNVDDMEVHLSYMNEKYYKLKQFELLQGVDLSFDYQLDDEIPVLVGKGLSKTYPVGSTIRIEESAIGLPITLKVKGVLKQNAYHSNYYALNSKTYYNFSILFPVNKDFINHANIDLQLNGLMDITILQTSEEGVADLSEVLKDNLGLDFNFFSQKENYDYFNEYYLHSLKIMATITFVLLAVITCISVWNALVSVRLMLKDFTINLLVGLSYSKLRKIFYIYFGMLSFINLAVVFIFTAFNRYGCWIRKDATFVTYGLFGLIGMDWLALLVVVLLDIIIGIMIVETMLRKIKRIPISLGVLQ</sequence>
<organism evidence="1 2">
    <name type="scientific">Petralouisia muris</name>
    <dbReference type="NCBI Taxonomy" id="3032872"/>
    <lineage>
        <taxon>Bacteria</taxon>
        <taxon>Bacillati</taxon>
        <taxon>Bacillota</taxon>
        <taxon>Clostridia</taxon>
        <taxon>Lachnospirales</taxon>
        <taxon>Lachnospiraceae</taxon>
        <taxon>Petralouisia</taxon>
    </lineage>
</organism>
<name>A0AC61RW03_9FIRM</name>
<accession>A0AC61RW03</accession>
<evidence type="ECO:0000313" key="1">
    <source>
        <dbReference type="EMBL" id="TGY95828.1"/>
    </source>
</evidence>
<comment type="caution">
    <text evidence="1">The sequence shown here is derived from an EMBL/GenBank/DDBJ whole genome shotgun (WGS) entry which is preliminary data.</text>
</comment>
<dbReference type="Proteomes" id="UP000304953">
    <property type="component" value="Unassembled WGS sequence"/>
</dbReference>
<evidence type="ECO:0000313" key="2">
    <source>
        <dbReference type="Proteomes" id="UP000304953"/>
    </source>
</evidence>
<protein>
    <submittedName>
        <fullName evidence="1">Peptide ABC transporter permease</fullName>
    </submittedName>
</protein>
<proteinExistence type="predicted"/>
<keyword evidence="2" id="KW-1185">Reference proteome</keyword>
<reference evidence="1" key="1">
    <citation type="submission" date="2019-04" db="EMBL/GenBank/DDBJ databases">
        <title>Microbes associate with the intestines of laboratory mice.</title>
        <authorList>
            <person name="Navarre W."/>
            <person name="Wong E."/>
            <person name="Huang K."/>
            <person name="Tropini C."/>
            <person name="Ng K."/>
            <person name="Yu B."/>
        </authorList>
    </citation>
    <scope>NUCLEOTIDE SEQUENCE</scope>
    <source>
        <strain evidence="1">NM01_1-7b</strain>
    </source>
</reference>